<protein>
    <submittedName>
        <fullName evidence="8">ATP-dependent helicase</fullName>
    </submittedName>
</protein>
<dbReference type="Pfam" id="PF00176">
    <property type="entry name" value="SNF2-rel_dom"/>
    <property type="match status" value="1"/>
</dbReference>
<dbReference type="SMART" id="SM00490">
    <property type="entry name" value="HELICc"/>
    <property type="match status" value="1"/>
</dbReference>
<dbReference type="AlphaFoldDB" id="A0A5C8PAK8"/>
<dbReference type="InterPro" id="IPR000330">
    <property type="entry name" value="SNF2_N"/>
</dbReference>
<evidence type="ECO:0000313" key="8">
    <source>
        <dbReference type="EMBL" id="TXL70715.1"/>
    </source>
</evidence>
<dbReference type="InterPro" id="IPR014001">
    <property type="entry name" value="Helicase_ATP-bd"/>
</dbReference>
<dbReference type="GO" id="GO:0005524">
    <property type="term" value="F:ATP binding"/>
    <property type="evidence" value="ECO:0007669"/>
    <property type="project" value="UniProtKB-KW"/>
</dbReference>
<comment type="caution">
    <text evidence="8">The sequence shown here is derived from an EMBL/GenBank/DDBJ whole genome shotgun (WGS) entry which is preliminary data.</text>
</comment>
<feature type="region of interest" description="Disordered" evidence="5">
    <location>
        <begin position="145"/>
        <end position="183"/>
    </location>
</feature>
<dbReference type="PROSITE" id="PS51194">
    <property type="entry name" value="HELICASE_CTER"/>
    <property type="match status" value="1"/>
</dbReference>
<dbReference type="CDD" id="cd18793">
    <property type="entry name" value="SF2_C_SNF"/>
    <property type="match status" value="1"/>
</dbReference>
<dbReference type="Gene3D" id="3.40.50.300">
    <property type="entry name" value="P-loop containing nucleotide triphosphate hydrolases"/>
    <property type="match status" value="1"/>
</dbReference>
<dbReference type="PANTHER" id="PTHR45766:SF6">
    <property type="entry name" value="SWI_SNF-RELATED MATRIX-ASSOCIATED ACTIN-DEPENDENT REGULATOR OF CHROMATIN SUBFAMILY A-LIKE PROTEIN 1"/>
    <property type="match status" value="1"/>
</dbReference>
<keyword evidence="3 8" id="KW-0347">Helicase</keyword>
<dbReference type="Proteomes" id="UP000321638">
    <property type="component" value="Unassembled WGS sequence"/>
</dbReference>
<keyword evidence="2" id="KW-0378">Hydrolase</keyword>
<dbReference type="PROSITE" id="PS51192">
    <property type="entry name" value="HELICASE_ATP_BIND_1"/>
    <property type="match status" value="1"/>
</dbReference>
<dbReference type="InterPro" id="IPR057342">
    <property type="entry name" value="DEXDc_RapA"/>
</dbReference>
<evidence type="ECO:0000256" key="4">
    <source>
        <dbReference type="ARBA" id="ARBA00022840"/>
    </source>
</evidence>
<dbReference type="EMBL" id="VDUZ01000054">
    <property type="protein sequence ID" value="TXL70715.1"/>
    <property type="molecule type" value="Genomic_DNA"/>
</dbReference>
<feature type="domain" description="Helicase C-terminal" evidence="7">
    <location>
        <begin position="556"/>
        <end position="703"/>
    </location>
</feature>
<evidence type="ECO:0000256" key="5">
    <source>
        <dbReference type="SAM" id="MobiDB-lite"/>
    </source>
</evidence>
<dbReference type="GO" id="GO:0004386">
    <property type="term" value="F:helicase activity"/>
    <property type="evidence" value="ECO:0007669"/>
    <property type="project" value="UniProtKB-KW"/>
</dbReference>
<dbReference type="SMART" id="SM00487">
    <property type="entry name" value="DEXDc"/>
    <property type="match status" value="1"/>
</dbReference>
<feature type="domain" description="Helicase ATP-binding" evidence="6">
    <location>
        <begin position="264"/>
        <end position="424"/>
    </location>
</feature>
<sequence length="767" mass="84885">MPDAFAAQAVLPFDEEPGLDWHEALLSAFADPGCKGGFLPRAEEAVRAEPGDGPILLLATAAALLDHKPERAQVFLKRFSKRYVAGGTYHLLRALALAAEGKLTMARSVLETHGFVGRNRALAYFPAGHGQEEWFFRQHDRILGRDKARRRKPAAAAERRDVPPPAKAKPMAPQVKAAPASVRETPAAPPALPLVDLDIPLVAEIDLAPLLAALQSQPESDGASYGLRERLAHLGLAQGFDELLCLAHLRGIETFWYQVETVRKVLKQFRGRVLLADEVGLGKTIEAGMVLKEYLLRGMVSSVLVLAPASLVGQWREELETKFDIPCATTHDALLRSDPDQFWAQERLIASLPMARRSEHAERLLARSFDLVIVDEAHHLRDRASQSYKLVDALNKRFLLLLSATPVQNDLIELYNLLTLLKPGIFKTLKEFRAAYMVPGQRRQPANPERLRALMRDAMVRNTRAVVALRLPRRHAVTIRVDGSEGEQAAYQDLAAATRRLVGGGTSRLALHHLLGAAGSSPAAAAAAVTRFAERHLDAPDWRARAQRWASLGDGRKEAALLDLLQRNPDEKKLVFVHYRETLNHLAGLLARQGIAFARFEGSLSGPDKDAAIAEFRDSVPVLLCTESGGEGRNIQFCNTLINFDVPWNPMAIEQRIGRIDRIGQQREVFVFNLVTRGTLEEQLLHLLDEKISMFELVVGEVGAILGGLEENRDFADLMLDAWLHTTEAGRDEAFDALGRRLYEAKQHHDGAKVLDESLFGEDFEAA</sequence>
<keyword evidence="1" id="KW-0547">Nucleotide-binding</keyword>
<evidence type="ECO:0000313" key="9">
    <source>
        <dbReference type="Proteomes" id="UP000321638"/>
    </source>
</evidence>
<dbReference type="RefSeq" id="WP_147851280.1">
    <property type="nucleotide sequence ID" value="NZ_VDUZ01000054.1"/>
</dbReference>
<dbReference type="PANTHER" id="PTHR45766">
    <property type="entry name" value="DNA ANNEALING HELICASE AND ENDONUCLEASE ZRANB3 FAMILY MEMBER"/>
    <property type="match status" value="1"/>
</dbReference>
<dbReference type="InterPro" id="IPR027417">
    <property type="entry name" value="P-loop_NTPase"/>
</dbReference>
<reference evidence="8 9" key="1">
    <citation type="submission" date="2019-06" db="EMBL/GenBank/DDBJ databases">
        <title>New taxonomy in bacterial strain CC-CFT640, isolated from vineyard.</title>
        <authorList>
            <person name="Lin S.-Y."/>
            <person name="Tsai C.-F."/>
            <person name="Young C.-C."/>
        </authorList>
    </citation>
    <scope>NUCLEOTIDE SEQUENCE [LARGE SCALE GENOMIC DNA]</scope>
    <source>
        <strain evidence="8 9">CC-CFT640</strain>
    </source>
</reference>
<dbReference type="InterPro" id="IPR038718">
    <property type="entry name" value="SNF2-like_sf"/>
</dbReference>
<feature type="compositionally biased region" description="Low complexity" evidence="5">
    <location>
        <begin position="168"/>
        <end position="180"/>
    </location>
</feature>
<evidence type="ECO:0000256" key="2">
    <source>
        <dbReference type="ARBA" id="ARBA00022801"/>
    </source>
</evidence>
<dbReference type="Pfam" id="PF00271">
    <property type="entry name" value="Helicase_C"/>
    <property type="match status" value="1"/>
</dbReference>
<dbReference type="SUPFAM" id="SSF52540">
    <property type="entry name" value="P-loop containing nucleoside triphosphate hydrolases"/>
    <property type="match status" value="2"/>
</dbReference>
<dbReference type="CDD" id="cd18011">
    <property type="entry name" value="DEXDc_RapA"/>
    <property type="match status" value="1"/>
</dbReference>
<dbReference type="InterPro" id="IPR001650">
    <property type="entry name" value="Helicase_C-like"/>
</dbReference>
<dbReference type="InterPro" id="IPR049730">
    <property type="entry name" value="SNF2/RAD54-like_C"/>
</dbReference>
<evidence type="ECO:0000256" key="3">
    <source>
        <dbReference type="ARBA" id="ARBA00022806"/>
    </source>
</evidence>
<keyword evidence="4" id="KW-0067">ATP-binding</keyword>
<proteinExistence type="predicted"/>
<evidence type="ECO:0000259" key="6">
    <source>
        <dbReference type="PROSITE" id="PS51192"/>
    </source>
</evidence>
<dbReference type="Gene3D" id="3.40.50.10810">
    <property type="entry name" value="Tandem AAA-ATPase domain"/>
    <property type="match status" value="1"/>
</dbReference>
<evidence type="ECO:0000256" key="1">
    <source>
        <dbReference type="ARBA" id="ARBA00022741"/>
    </source>
</evidence>
<keyword evidence="9" id="KW-1185">Reference proteome</keyword>
<organism evidence="8 9">
    <name type="scientific">Vineibacter terrae</name>
    <dbReference type="NCBI Taxonomy" id="2586908"/>
    <lineage>
        <taxon>Bacteria</taxon>
        <taxon>Pseudomonadati</taxon>
        <taxon>Pseudomonadota</taxon>
        <taxon>Alphaproteobacteria</taxon>
        <taxon>Hyphomicrobiales</taxon>
        <taxon>Vineibacter</taxon>
    </lineage>
</organism>
<accession>A0A5C8PAK8</accession>
<dbReference type="OrthoDB" id="9814088at2"/>
<name>A0A5C8PAK8_9HYPH</name>
<dbReference type="GO" id="GO:0016787">
    <property type="term" value="F:hydrolase activity"/>
    <property type="evidence" value="ECO:0007669"/>
    <property type="project" value="UniProtKB-KW"/>
</dbReference>
<gene>
    <name evidence="8" type="ORF">FHP25_33055</name>
</gene>
<evidence type="ECO:0000259" key="7">
    <source>
        <dbReference type="PROSITE" id="PS51194"/>
    </source>
</evidence>